<keyword evidence="3 8" id="KW-0812">Transmembrane</keyword>
<feature type="compositionally biased region" description="Gly residues" evidence="7">
    <location>
        <begin position="649"/>
        <end position="658"/>
    </location>
</feature>
<evidence type="ECO:0000256" key="3">
    <source>
        <dbReference type="ARBA" id="ARBA00022692"/>
    </source>
</evidence>
<dbReference type="AlphaFoldDB" id="A0AAD5X322"/>
<feature type="transmembrane region" description="Helical" evidence="8">
    <location>
        <begin position="37"/>
        <end position="58"/>
    </location>
</feature>
<evidence type="ECO:0000256" key="2">
    <source>
        <dbReference type="ARBA" id="ARBA00022448"/>
    </source>
</evidence>
<dbReference type="Pfam" id="PF00999">
    <property type="entry name" value="Na_H_Exchanger"/>
    <property type="match status" value="1"/>
</dbReference>
<dbReference type="InterPro" id="IPR038770">
    <property type="entry name" value="Na+/solute_symporter_sf"/>
</dbReference>
<accession>A0AAD5X322</accession>
<feature type="transmembrane region" description="Helical" evidence="8">
    <location>
        <begin position="6"/>
        <end position="25"/>
    </location>
</feature>
<feature type="compositionally biased region" description="Low complexity" evidence="7">
    <location>
        <begin position="669"/>
        <end position="680"/>
    </location>
</feature>
<evidence type="ECO:0000256" key="7">
    <source>
        <dbReference type="SAM" id="MobiDB-lite"/>
    </source>
</evidence>
<dbReference type="GO" id="GO:0016020">
    <property type="term" value="C:membrane"/>
    <property type="evidence" value="ECO:0007669"/>
    <property type="project" value="UniProtKB-SubCell"/>
</dbReference>
<dbReference type="Gene3D" id="1.20.1530.20">
    <property type="match status" value="1"/>
</dbReference>
<feature type="compositionally biased region" description="Basic and acidic residues" evidence="7">
    <location>
        <begin position="681"/>
        <end position="691"/>
    </location>
</feature>
<comment type="caution">
    <text evidence="10">The sequence shown here is derived from an EMBL/GenBank/DDBJ whole genome shotgun (WGS) entry which is preliminary data.</text>
</comment>
<proteinExistence type="predicted"/>
<keyword evidence="2" id="KW-0813">Transport</keyword>
<evidence type="ECO:0000256" key="8">
    <source>
        <dbReference type="SAM" id="Phobius"/>
    </source>
</evidence>
<dbReference type="GO" id="GO:1902600">
    <property type="term" value="P:proton transmembrane transport"/>
    <property type="evidence" value="ECO:0007669"/>
    <property type="project" value="InterPro"/>
</dbReference>
<dbReference type="PANTHER" id="PTHR32468:SF0">
    <property type="entry name" value="K(+)_H(+) ANTIPORTER 1"/>
    <property type="match status" value="1"/>
</dbReference>
<feature type="region of interest" description="Disordered" evidence="7">
    <location>
        <begin position="503"/>
        <end position="526"/>
    </location>
</feature>
<feature type="compositionally biased region" description="Low complexity" evidence="7">
    <location>
        <begin position="692"/>
        <end position="721"/>
    </location>
</feature>
<protein>
    <submittedName>
        <fullName evidence="10">K(+)/H(+) antiporter</fullName>
    </submittedName>
</protein>
<evidence type="ECO:0000256" key="4">
    <source>
        <dbReference type="ARBA" id="ARBA00022989"/>
    </source>
</evidence>
<feature type="transmembrane region" description="Helical" evidence="8">
    <location>
        <begin position="105"/>
        <end position="131"/>
    </location>
</feature>
<keyword evidence="6 8" id="KW-0472">Membrane</keyword>
<dbReference type="Proteomes" id="UP001212841">
    <property type="component" value="Unassembled WGS sequence"/>
</dbReference>
<dbReference type="GO" id="GO:0015297">
    <property type="term" value="F:antiporter activity"/>
    <property type="evidence" value="ECO:0007669"/>
    <property type="project" value="InterPro"/>
</dbReference>
<feature type="region of interest" description="Disordered" evidence="7">
    <location>
        <begin position="649"/>
        <end position="749"/>
    </location>
</feature>
<dbReference type="InterPro" id="IPR006153">
    <property type="entry name" value="Cation/H_exchanger_TM"/>
</dbReference>
<gene>
    <name evidence="10" type="primary">KHA1_2</name>
    <name evidence="10" type="ORF">HK097_009679</name>
</gene>
<evidence type="ECO:0000256" key="1">
    <source>
        <dbReference type="ARBA" id="ARBA00004141"/>
    </source>
</evidence>
<feature type="transmembrane region" description="Helical" evidence="8">
    <location>
        <begin position="323"/>
        <end position="345"/>
    </location>
</feature>
<keyword evidence="4 8" id="KW-1133">Transmembrane helix</keyword>
<evidence type="ECO:0000259" key="9">
    <source>
        <dbReference type="Pfam" id="PF00999"/>
    </source>
</evidence>
<keyword evidence="5" id="KW-0406">Ion transport</keyword>
<dbReference type="EMBL" id="JADGJD010000661">
    <property type="protein sequence ID" value="KAJ3049328.1"/>
    <property type="molecule type" value="Genomic_DNA"/>
</dbReference>
<feature type="transmembrane region" description="Helical" evidence="8">
    <location>
        <begin position="70"/>
        <end position="93"/>
    </location>
</feature>
<sequence>MGALNLLANLGLILFLLLMGLELDLGTVAKRARTSLTISLTGIIGTFALSIGVSKFFYENIPGLEEQTSYTSFLLFIGVAMSVTALPVLARILTERKLLKTPVGVTVISAAAVDDATGWSFLALVVSLVSASSPVTIVYIVLGAIGFALFQFLVMRRVFRYLLHRFSGAEGEKGDQLPEGFVLIAFIWTLVSAFYTEAIGIHAIFGAFLTGLILPRENGFAIRLTERLEELVTVLLLPLYFTYSGLRTNIGSMNDGLSWGCFFLVLGTVMVGKIVGCTLAARVMKNTWRESLTIGCLMNTKGLVELIILNIGLDAGVLNTQTFAIMVLLAIATTVMTTPLVAWLYPSSYYTTHALPSENDFIRDQEHLLHPLKHDLSVVACVPDISSVTSLMTFLTFLSPTQTPTTTPTPEKGKTNLHILRLLPLTDRMSSLLIAANHEDAVQRDPAVNVFRTFANLRGVDIGTDVCLSAGGEWGRDVSGWCYERGMEFVVVPWGVGPNYYKTNGNGGGEEPPRSPGTPPPSGTSLWSGWFGGMPGVGYGGDGEGDEGFVNDLAYQLLKKCRVKVGIFVDRGFEVPGAAAGRKHVLVPFFGGPDDRECVLVALRMAGGDAVVHFVVFRTLVGEGDGEVAPLDPDDETLLEFVKGLSEGTVGGSSGGSGTLSKGKSKAESMISKKGSIRSRSSVDLKDKADSEGSSPGADGAGSSYRRVSTNPSPSSESPTSLKDLPDPSTTSGTAVNSDTTPPTTEPNITLTTIHTRTPVESVLAELSKRDYALTICGHFGPGWSKMINKHAGNVLVGTNEAANAKTVYIPHAGDVGLPLARTATRL</sequence>
<feature type="compositionally biased region" description="Polar residues" evidence="7">
    <location>
        <begin position="728"/>
        <end position="749"/>
    </location>
</feature>
<keyword evidence="11" id="KW-1185">Reference proteome</keyword>
<evidence type="ECO:0000313" key="10">
    <source>
        <dbReference type="EMBL" id="KAJ3049328.1"/>
    </source>
</evidence>
<organism evidence="10 11">
    <name type="scientific">Rhizophlyctis rosea</name>
    <dbReference type="NCBI Taxonomy" id="64517"/>
    <lineage>
        <taxon>Eukaryota</taxon>
        <taxon>Fungi</taxon>
        <taxon>Fungi incertae sedis</taxon>
        <taxon>Chytridiomycota</taxon>
        <taxon>Chytridiomycota incertae sedis</taxon>
        <taxon>Chytridiomycetes</taxon>
        <taxon>Rhizophlyctidales</taxon>
        <taxon>Rhizophlyctidaceae</taxon>
        <taxon>Rhizophlyctis</taxon>
    </lineage>
</organism>
<reference evidence="10" key="1">
    <citation type="submission" date="2020-05" db="EMBL/GenBank/DDBJ databases">
        <title>Phylogenomic resolution of chytrid fungi.</title>
        <authorList>
            <person name="Stajich J.E."/>
            <person name="Amses K."/>
            <person name="Simmons R."/>
            <person name="Seto K."/>
            <person name="Myers J."/>
            <person name="Bonds A."/>
            <person name="Quandt C.A."/>
            <person name="Barry K."/>
            <person name="Liu P."/>
            <person name="Grigoriev I."/>
            <person name="Longcore J.E."/>
            <person name="James T.Y."/>
        </authorList>
    </citation>
    <scope>NUCLEOTIDE SEQUENCE</scope>
    <source>
        <strain evidence="10">JEL0318</strain>
    </source>
</reference>
<dbReference type="InterPro" id="IPR050794">
    <property type="entry name" value="CPA2_transporter"/>
</dbReference>
<feature type="transmembrane region" description="Helical" evidence="8">
    <location>
        <begin position="137"/>
        <end position="155"/>
    </location>
</feature>
<name>A0AAD5X322_9FUNG</name>
<feature type="non-terminal residue" evidence="10">
    <location>
        <position position="827"/>
    </location>
</feature>
<dbReference type="PANTHER" id="PTHR32468">
    <property type="entry name" value="CATION/H + ANTIPORTER"/>
    <property type="match status" value="1"/>
</dbReference>
<feature type="transmembrane region" description="Helical" evidence="8">
    <location>
        <begin position="257"/>
        <end position="280"/>
    </location>
</feature>
<evidence type="ECO:0000256" key="5">
    <source>
        <dbReference type="ARBA" id="ARBA00023065"/>
    </source>
</evidence>
<evidence type="ECO:0000313" key="11">
    <source>
        <dbReference type="Proteomes" id="UP001212841"/>
    </source>
</evidence>
<evidence type="ECO:0000256" key="6">
    <source>
        <dbReference type="ARBA" id="ARBA00023136"/>
    </source>
</evidence>
<feature type="domain" description="Cation/H+ exchanger transmembrane" evidence="9">
    <location>
        <begin position="4"/>
        <end position="343"/>
    </location>
</feature>
<comment type="subcellular location">
    <subcellularLocation>
        <location evidence="1">Membrane</location>
        <topology evidence="1">Multi-pass membrane protein</topology>
    </subcellularLocation>
</comment>